<feature type="domain" description="J" evidence="1">
    <location>
        <begin position="32"/>
        <end position="83"/>
    </location>
</feature>
<reference evidence="3" key="1">
    <citation type="journal article" date="2019" name="Int. J. Syst. Evol. Microbiol.">
        <title>The Global Catalogue of Microorganisms (GCM) 10K type strain sequencing project: providing services to taxonomists for standard genome sequencing and annotation.</title>
        <authorList>
            <consortium name="The Broad Institute Genomics Platform"/>
            <consortium name="The Broad Institute Genome Sequencing Center for Infectious Disease"/>
            <person name="Wu L."/>
            <person name="Ma J."/>
        </authorList>
    </citation>
    <scope>NUCLEOTIDE SEQUENCE [LARGE SCALE GENOMIC DNA]</scope>
    <source>
        <strain evidence="3">CGMCC 1.8957</strain>
    </source>
</reference>
<dbReference type="EMBL" id="BNAQ01000003">
    <property type="protein sequence ID" value="GHH18260.1"/>
    <property type="molecule type" value="Genomic_DNA"/>
</dbReference>
<dbReference type="CDD" id="cd06257">
    <property type="entry name" value="DnaJ"/>
    <property type="match status" value="1"/>
</dbReference>
<name>A0ABQ3LK03_9SPHN</name>
<evidence type="ECO:0000313" key="3">
    <source>
        <dbReference type="Proteomes" id="UP000652430"/>
    </source>
</evidence>
<dbReference type="Gene3D" id="1.10.287.110">
    <property type="entry name" value="DnaJ domain"/>
    <property type="match status" value="1"/>
</dbReference>
<dbReference type="SUPFAM" id="SSF46565">
    <property type="entry name" value="Chaperone J-domain"/>
    <property type="match status" value="1"/>
</dbReference>
<evidence type="ECO:0000313" key="2">
    <source>
        <dbReference type="EMBL" id="GHH18260.1"/>
    </source>
</evidence>
<protein>
    <recommendedName>
        <fullName evidence="1">J domain-containing protein</fullName>
    </recommendedName>
</protein>
<accession>A0ABQ3LK03</accession>
<gene>
    <name evidence="2" type="ORF">GCM10008023_23870</name>
</gene>
<keyword evidence="3" id="KW-1185">Reference proteome</keyword>
<dbReference type="SMART" id="SM00271">
    <property type="entry name" value="DnaJ"/>
    <property type="match status" value="1"/>
</dbReference>
<dbReference type="Pfam" id="PF00226">
    <property type="entry name" value="DnaJ"/>
    <property type="match status" value="1"/>
</dbReference>
<comment type="caution">
    <text evidence="2">The sequence shown here is derived from an EMBL/GenBank/DDBJ whole genome shotgun (WGS) entry which is preliminary data.</text>
</comment>
<dbReference type="RefSeq" id="WP_189676444.1">
    <property type="nucleotide sequence ID" value="NZ_BNAQ01000003.1"/>
</dbReference>
<dbReference type="InterPro" id="IPR036869">
    <property type="entry name" value="J_dom_sf"/>
</dbReference>
<sequence length="83" mass="8846">MGKLLLIAAILIGGWLLLRPRPKPVPRVGEAEARAVLGVGAGADEATIRAAHRRLVSAVHPDRGGSADLTRRINAARDVLLRR</sequence>
<organism evidence="2 3">
    <name type="scientific">Sphingomonas glacialis</name>
    <dbReference type="NCBI Taxonomy" id="658225"/>
    <lineage>
        <taxon>Bacteria</taxon>
        <taxon>Pseudomonadati</taxon>
        <taxon>Pseudomonadota</taxon>
        <taxon>Alphaproteobacteria</taxon>
        <taxon>Sphingomonadales</taxon>
        <taxon>Sphingomonadaceae</taxon>
        <taxon>Sphingomonas</taxon>
    </lineage>
</organism>
<dbReference type="InterPro" id="IPR001623">
    <property type="entry name" value="DnaJ_domain"/>
</dbReference>
<dbReference type="Proteomes" id="UP000652430">
    <property type="component" value="Unassembled WGS sequence"/>
</dbReference>
<evidence type="ECO:0000259" key="1">
    <source>
        <dbReference type="PROSITE" id="PS50076"/>
    </source>
</evidence>
<dbReference type="PROSITE" id="PS50076">
    <property type="entry name" value="DNAJ_2"/>
    <property type="match status" value="1"/>
</dbReference>
<proteinExistence type="predicted"/>